<feature type="transmembrane region" description="Helical" evidence="2">
    <location>
        <begin position="374"/>
        <end position="397"/>
    </location>
</feature>
<name>A0A172ZBG2_9BACL</name>
<feature type="transmembrane region" description="Helical" evidence="2">
    <location>
        <begin position="409"/>
        <end position="431"/>
    </location>
</feature>
<evidence type="ECO:0000256" key="2">
    <source>
        <dbReference type="SAM" id="Phobius"/>
    </source>
</evidence>
<keyword evidence="2" id="KW-0812">Transmembrane</keyword>
<feature type="transmembrane region" description="Helical" evidence="2">
    <location>
        <begin position="161"/>
        <end position="186"/>
    </location>
</feature>
<accession>A0A172ZBG2</accession>
<sequence length="574" mass="64337">MYDKLIVVPQRGWIALISALVLAVIHQYLFYGHSFGISYPVFVILFYLYMYTYAGDRLRQGSWFSRLVMVVILLLSCTYGLFANEFFRVLNGLFIPCLIFLHLAYMLSRRRLDWNRPALIIDALDHLIPQTFRHFVTPFKMLKNKASQRMQENQRTVFRKIMLGVLTALPLLFIIIALLTSADRMFSELLGAMPRWMMNLSPGEGTFRLVWVVIMGFILFGYLWGFVKPFVYAPPVWQTPPPGAASFTPSSGLPAAGSAQAVPVHGHQADQASEPVLSSGAHSHSKNTTVGNASMGAPAPAEHRNTGASVHQSTALPVHTVKPVRIDPIILGTVLVLINMVYVLFVVLQFSYLFGAPQGNLPDGSTYAEYARSGFAELVLVTALNFVIMLCGLLYAGPAGRGLMRLNNGLLYVLVLCSGVMLYSAFTRLLLYEQAYGYTTIRFLVHAFMIFLGVLLIVAGLRIHFRRLPLARCYIILALAAYVLVNYAGMDRQIASRNIERYEQTGQLDMDYLTSLSADAVPELLTFSRQHEVPGLAAGLHEHWAYLFDQDEGWQSINLSNYLAIRALRQDNQR</sequence>
<dbReference type="EMBL" id="CP013023">
    <property type="protein sequence ID" value="ANF94859.1"/>
    <property type="molecule type" value="Genomic_DNA"/>
</dbReference>
<keyword evidence="4" id="KW-1185">Reference proteome</keyword>
<feature type="transmembrane region" description="Helical" evidence="2">
    <location>
        <begin position="12"/>
        <end position="31"/>
    </location>
</feature>
<dbReference type="InterPro" id="IPR025291">
    <property type="entry name" value="DUF4153"/>
</dbReference>
<dbReference type="STRING" id="1616788.AR543_01635"/>
<reference evidence="3 4" key="2">
    <citation type="journal article" date="2016" name="Int. J. Syst. Evol. Microbiol.">
        <title>Paenibacillus bovis sp. nov., isolated from raw yak (Bos grunniens) milk.</title>
        <authorList>
            <person name="Gao C."/>
            <person name="Han J."/>
            <person name="Liu Z."/>
            <person name="Xu X."/>
            <person name="Hang F."/>
            <person name="Wu Z."/>
        </authorList>
    </citation>
    <scope>NUCLEOTIDE SEQUENCE [LARGE SCALE GENOMIC DNA]</scope>
    <source>
        <strain evidence="3 4">BD3526</strain>
    </source>
</reference>
<feature type="transmembrane region" description="Helical" evidence="2">
    <location>
        <begin position="37"/>
        <end position="54"/>
    </location>
</feature>
<keyword evidence="2" id="KW-1133">Transmembrane helix</keyword>
<feature type="transmembrane region" description="Helical" evidence="2">
    <location>
        <begin position="329"/>
        <end position="354"/>
    </location>
</feature>
<gene>
    <name evidence="3" type="ORF">AR543_01635</name>
</gene>
<dbReference type="Proteomes" id="UP000078148">
    <property type="component" value="Chromosome"/>
</dbReference>
<protein>
    <submittedName>
        <fullName evidence="3">Uncharacterized protein</fullName>
    </submittedName>
</protein>
<feature type="transmembrane region" description="Helical" evidence="2">
    <location>
        <begin position="89"/>
        <end position="107"/>
    </location>
</feature>
<feature type="transmembrane region" description="Helical" evidence="2">
    <location>
        <begin position="443"/>
        <end position="461"/>
    </location>
</feature>
<feature type="transmembrane region" description="Helical" evidence="2">
    <location>
        <begin position="63"/>
        <end position="83"/>
    </location>
</feature>
<evidence type="ECO:0000256" key="1">
    <source>
        <dbReference type="SAM" id="MobiDB-lite"/>
    </source>
</evidence>
<feature type="transmembrane region" description="Helical" evidence="2">
    <location>
        <begin position="206"/>
        <end position="227"/>
    </location>
</feature>
<feature type="region of interest" description="Disordered" evidence="1">
    <location>
        <begin position="273"/>
        <end position="304"/>
    </location>
</feature>
<feature type="compositionally biased region" description="Polar residues" evidence="1">
    <location>
        <begin position="280"/>
        <end position="292"/>
    </location>
</feature>
<evidence type="ECO:0000313" key="4">
    <source>
        <dbReference type="Proteomes" id="UP000078148"/>
    </source>
</evidence>
<dbReference type="KEGG" id="pbv:AR543_01635"/>
<proteinExistence type="predicted"/>
<feature type="transmembrane region" description="Helical" evidence="2">
    <location>
        <begin position="473"/>
        <end position="490"/>
    </location>
</feature>
<dbReference type="RefSeq" id="WP_060531246.1">
    <property type="nucleotide sequence ID" value="NZ_CP013023.1"/>
</dbReference>
<reference evidence="4" key="1">
    <citation type="submission" date="2015-10" db="EMBL/GenBank/DDBJ databases">
        <title>Genome of Paenibacillus bovis sp. nov.</title>
        <authorList>
            <person name="Wu Z."/>
            <person name="Gao C."/>
            <person name="Liu Z."/>
            <person name="Zheng H."/>
        </authorList>
    </citation>
    <scope>NUCLEOTIDE SEQUENCE [LARGE SCALE GENOMIC DNA]</scope>
    <source>
        <strain evidence="4">BD3526</strain>
    </source>
</reference>
<dbReference type="OrthoDB" id="9767931at2"/>
<evidence type="ECO:0000313" key="3">
    <source>
        <dbReference type="EMBL" id="ANF94859.1"/>
    </source>
</evidence>
<dbReference type="AlphaFoldDB" id="A0A172ZBG2"/>
<organism evidence="3 4">
    <name type="scientific">Paenibacillus bovis</name>
    <dbReference type="NCBI Taxonomy" id="1616788"/>
    <lineage>
        <taxon>Bacteria</taxon>
        <taxon>Bacillati</taxon>
        <taxon>Bacillota</taxon>
        <taxon>Bacilli</taxon>
        <taxon>Bacillales</taxon>
        <taxon>Paenibacillaceae</taxon>
        <taxon>Paenibacillus</taxon>
    </lineage>
</organism>
<dbReference type="Pfam" id="PF13687">
    <property type="entry name" value="DUF4153"/>
    <property type="match status" value="2"/>
</dbReference>
<keyword evidence="2" id="KW-0472">Membrane</keyword>